<dbReference type="RefSeq" id="WP_170915245.1">
    <property type="nucleotide sequence ID" value="NZ_FUXU01000120.1"/>
</dbReference>
<feature type="non-terminal residue" evidence="1">
    <location>
        <position position="1"/>
    </location>
</feature>
<evidence type="ECO:0000313" key="1">
    <source>
        <dbReference type="EMBL" id="SKA69689.1"/>
    </source>
</evidence>
<proteinExistence type="predicted"/>
<evidence type="ECO:0000313" key="2">
    <source>
        <dbReference type="Proteomes" id="UP000190162"/>
    </source>
</evidence>
<sequence>TLKKDDGLNLDLMTLAKLISSRDLRAIGLPSDLPSHLNEFLLVSQAHCQVIDTVIASMEKQQELRDAESTAQ</sequence>
<accession>A0A1T4VXQ6</accession>
<organism evidence="1 2">
    <name type="scientific">Enterovibrio nigricans DSM 22720</name>
    <dbReference type="NCBI Taxonomy" id="1121868"/>
    <lineage>
        <taxon>Bacteria</taxon>
        <taxon>Pseudomonadati</taxon>
        <taxon>Pseudomonadota</taxon>
        <taxon>Gammaproteobacteria</taxon>
        <taxon>Vibrionales</taxon>
        <taxon>Vibrionaceae</taxon>
        <taxon>Enterovibrio</taxon>
    </lineage>
</organism>
<protein>
    <submittedName>
        <fullName evidence="1">Uncharacterized protein</fullName>
    </submittedName>
</protein>
<keyword evidence="2" id="KW-1185">Reference proteome</keyword>
<reference evidence="2" key="1">
    <citation type="submission" date="2017-02" db="EMBL/GenBank/DDBJ databases">
        <authorList>
            <person name="Varghese N."/>
            <person name="Submissions S."/>
        </authorList>
    </citation>
    <scope>NUCLEOTIDE SEQUENCE [LARGE SCALE GENOMIC DNA]</scope>
    <source>
        <strain evidence="2">DSM 22720</strain>
    </source>
</reference>
<gene>
    <name evidence="1" type="ORF">SAMN02745132_04486</name>
</gene>
<name>A0A1T4VXQ6_9GAMM</name>
<dbReference type="EMBL" id="FUXU01000120">
    <property type="protein sequence ID" value="SKA69689.1"/>
    <property type="molecule type" value="Genomic_DNA"/>
</dbReference>
<dbReference type="Proteomes" id="UP000190162">
    <property type="component" value="Unassembled WGS sequence"/>
</dbReference>
<dbReference type="AlphaFoldDB" id="A0A1T4VXQ6"/>